<feature type="transmembrane region" description="Helical" evidence="1">
    <location>
        <begin position="46"/>
        <end position="74"/>
    </location>
</feature>
<name>A0A0F9WFV3_9ZZZZ</name>
<organism evidence="2">
    <name type="scientific">marine sediment metagenome</name>
    <dbReference type="NCBI Taxonomy" id="412755"/>
    <lineage>
        <taxon>unclassified sequences</taxon>
        <taxon>metagenomes</taxon>
        <taxon>ecological metagenomes</taxon>
    </lineage>
</organism>
<keyword evidence="1" id="KW-1133">Transmembrane helix</keyword>
<keyword evidence="1" id="KW-0472">Membrane</keyword>
<comment type="caution">
    <text evidence="2">The sequence shown here is derived from an EMBL/GenBank/DDBJ whole genome shotgun (WGS) entry which is preliminary data.</text>
</comment>
<proteinExistence type="predicted"/>
<accession>A0A0F9WFV3</accession>
<reference evidence="2" key="1">
    <citation type="journal article" date="2015" name="Nature">
        <title>Complex archaea that bridge the gap between prokaryotes and eukaryotes.</title>
        <authorList>
            <person name="Spang A."/>
            <person name="Saw J.H."/>
            <person name="Jorgensen S.L."/>
            <person name="Zaremba-Niedzwiedzka K."/>
            <person name="Martijn J."/>
            <person name="Lind A.E."/>
            <person name="van Eijk R."/>
            <person name="Schleper C."/>
            <person name="Guy L."/>
            <person name="Ettema T.J."/>
        </authorList>
    </citation>
    <scope>NUCLEOTIDE SEQUENCE</scope>
</reference>
<evidence type="ECO:0000256" key="1">
    <source>
        <dbReference type="SAM" id="Phobius"/>
    </source>
</evidence>
<sequence length="79" mass="8988">MFIGLGDIVHILLFVAGVWWCKEVLGRFRNDLQLLRELKERPRKMAIVLVWVATVVIGALVVRALVIVVLRIIAGLREL</sequence>
<dbReference type="AlphaFoldDB" id="A0A0F9WFV3"/>
<protein>
    <submittedName>
        <fullName evidence="2">Uncharacterized protein</fullName>
    </submittedName>
</protein>
<gene>
    <name evidence="2" type="ORF">LCGC14_0017980</name>
</gene>
<keyword evidence="1" id="KW-0812">Transmembrane</keyword>
<dbReference type="EMBL" id="LAZR01000003">
    <property type="protein sequence ID" value="KKO11318.1"/>
    <property type="molecule type" value="Genomic_DNA"/>
</dbReference>
<feature type="transmembrane region" description="Helical" evidence="1">
    <location>
        <begin position="6"/>
        <end position="25"/>
    </location>
</feature>
<evidence type="ECO:0000313" key="2">
    <source>
        <dbReference type="EMBL" id="KKO11318.1"/>
    </source>
</evidence>